<proteinExistence type="predicted"/>
<keyword evidence="1" id="KW-1133">Transmembrane helix</keyword>
<feature type="transmembrane region" description="Helical" evidence="1">
    <location>
        <begin position="20"/>
        <end position="38"/>
    </location>
</feature>
<dbReference type="RefSeq" id="WP_184527911.1">
    <property type="nucleotide sequence ID" value="NZ_JACHGK010000012.1"/>
</dbReference>
<organism evidence="2 3">
    <name type="scientific">Bacillus benzoevorans</name>
    <dbReference type="NCBI Taxonomy" id="1456"/>
    <lineage>
        <taxon>Bacteria</taxon>
        <taxon>Bacillati</taxon>
        <taxon>Bacillota</taxon>
        <taxon>Bacilli</taxon>
        <taxon>Bacillales</taxon>
        <taxon>Bacillaceae</taxon>
        <taxon>Bacillus</taxon>
    </lineage>
</organism>
<reference evidence="2 3" key="1">
    <citation type="submission" date="2020-08" db="EMBL/GenBank/DDBJ databases">
        <title>Genomic Encyclopedia of Type Strains, Phase IV (KMG-IV): sequencing the most valuable type-strain genomes for metagenomic binning, comparative biology and taxonomic classification.</title>
        <authorList>
            <person name="Goeker M."/>
        </authorList>
    </citation>
    <scope>NUCLEOTIDE SEQUENCE [LARGE SCALE GENOMIC DNA]</scope>
    <source>
        <strain evidence="2 3">DSM 5391</strain>
    </source>
</reference>
<dbReference type="EMBL" id="JACHGK010000012">
    <property type="protein sequence ID" value="MBB6446689.1"/>
    <property type="molecule type" value="Genomic_DNA"/>
</dbReference>
<evidence type="ECO:0000313" key="3">
    <source>
        <dbReference type="Proteomes" id="UP000531594"/>
    </source>
</evidence>
<dbReference type="AlphaFoldDB" id="A0A7X0HTP6"/>
<keyword evidence="1" id="KW-0472">Membrane</keyword>
<sequence>MNNWADALFKLFGRRKKSRGFLWASLIGLGVSAAAYGFKRKGNRRTDTSLENVLDTFRMQNSRFTPAAAGTAEIANEYVPVVQDLLEKK</sequence>
<keyword evidence="3" id="KW-1185">Reference proteome</keyword>
<evidence type="ECO:0000256" key="1">
    <source>
        <dbReference type="SAM" id="Phobius"/>
    </source>
</evidence>
<keyword evidence="1" id="KW-0812">Transmembrane</keyword>
<gene>
    <name evidence="2" type="ORF">HNR53_003349</name>
</gene>
<name>A0A7X0HTP6_9BACI</name>
<accession>A0A7X0HTP6</accession>
<protein>
    <submittedName>
        <fullName evidence="2">Uncharacterized protein</fullName>
    </submittedName>
</protein>
<comment type="caution">
    <text evidence="2">The sequence shown here is derived from an EMBL/GenBank/DDBJ whole genome shotgun (WGS) entry which is preliminary data.</text>
</comment>
<evidence type="ECO:0000313" key="2">
    <source>
        <dbReference type="EMBL" id="MBB6446689.1"/>
    </source>
</evidence>
<dbReference type="Proteomes" id="UP000531594">
    <property type="component" value="Unassembled WGS sequence"/>
</dbReference>